<organism evidence="1 2">
    <name type="scientific">Mycena alexandri</name>
    <dbReference type="NCBI Taxonomy" id="1745969"/>
    <lineage>
        <taxon>Eukaryota</taxon>
        <taxon>Fungi</taxon>
        <taxon>Dikarya</taxon>
        <taxon>Basidiomycota</taxon>
        <taxon>Agaricomycotina</taxon>
        <taxon>Agaricomycetes</taxon>
        <taxon>Agaricomycetidae</taxon>
        <taxon>Agaricales</taxon>
        <taxon>Marasmiineae</taxon>
        <taxon>Mycenaceae</taxon>
        <taxon>Mycena</taxon>
    </lineage>
</organism>
<name>A0AAD6X4L5_9AGAR</name>
<evidence type="ECO:0000313" key="1">
    <source>
        <dbReference type="EMBL" id="KAJ7036472.1"/>
    </source>
</evidence>
<protein>
    <submittedName>
        <fullName evidence="1">Uncharacterized protein</fullName>
    </submittedName>
</protein>
<accession>A0AAD6X4L5</accession>
<dbReference type="EMBL" id="JARJCM010000043">
    <property type="protein sequence ID" value="KAJ7036472.1"/>
    <property type="molecule type" value="Genomic_DNA"/>
</dbReference>
<proteinExistence type="predicted"/>
<evidence type="ECO:0000313" key="2">
    <source>
        <dbReference type="Proteomes" id="UP001218188"/>
    </source>
</evidence>
<keyword evidence="2" id="KW-1185">Reference proteome</keyword>
<gene>
    <name evidence="1" type="ORF">C8F04DRAFT_1095544</name>
</gene>
<sequence length="246" mass="26151">MALNGVPVTASLGSDLVLGLDWFNHCTSLGHVVYLDSGECFDFRCPALPASGTMSGPTSSTIMPAATSAGRGGLGVNSAPTLTSPPRGADVVGVSPPTAWVPPGWGDQTLQTRTSVESTHDDDDNTISFDEIPILPPAASASLHGDPFVLLTLNEKNGIVRSLVRDHRVALHTLRKMAARHMNMSSRESGEKWKSAKTLCAEFLLHRCVEACLILKSEALLCGLNPPHLSRSGREGPDRSRVSPSY</sequence>
<comment type="caution">
    <text evidence="1">The sequence shown here is derived from an EMBL/GenBank/DDBJ whole genome shotgun (WGS) entry which is preliminary data.</text>
</comment>
<reference evidence="1" key="1">
    <citation type="submission" date="2023-03" db="EMBL/GenBank/DDBJ databases">
        <title>Massive genome expansion in bonnet fungi (Mycena s.s.) driven by repeated elements and novel gene families across ecological guilds.</title>
        <authorList>
            <consortium name="Lawrence Berkeley National Laboratory"/>
            <person name="Harder C.B."/>
            <person name="Miyauchi S."/>
            <person name="Viragh M."/>
            <person name="Kuo A."/>
            <person name="Thoen E."/>
            <person name="Andreopoulos B."/>
            <person name="Lu D."/>
            <person name="Skrede I."/>
            <person name="Drula E."/>
            <person name="Henrissat B."/>
            <person name="Morin E."/>
            <person name="Kohler A."/>
            <person name="Barry K."/>
            <person name="LaButti K."/>
            <person name="Morin E."/>
            <person name="Salamov A."/>
            <person name="Lipzen A."/>
            <person name="Mereny Z."/>
            <person name="Hegedus B."/>
            <person name="Baldrian P."/>
            <person name="Stursova M."/>
            <person name="Weitz H."/>
            <person name="Taylor A."/>
            <person name="Grigoriev I.V."/>
            <person name="Nagy L.G."/>
            <person name="Martin F."/>
            <person name="Kauserud H."/>
        </authorList>
    </citation>
    <scope>NUCLEOTIDE SEQUENCE</scope>
    <source>
        <strain evidence="1">CBHHK200</strain>
    </source>
</reference>
<dbReference type="Proteomes" id="UP001218188">
    <property type="component" value="Unassembled WGS sequence"/>
</dbReference>
<dbReference type="AlphaFoldDB" id="A0AAD6X4L5"/>